<dbReference type="EMBL" id="SJPV01000008">
    <property type="protein sequence ID" value="TWU34394.1"/>
    <property type="molecule type" value="Genomic_DNA"/>
</dbReference>
<organism evidence="3 4">
    <name type="scientific">Novipirellula artificiosorum</name>
    <dbReference type="NCBI Taxonomy" id="2528016"/>
    <lineage>
        <taxon>Bacteria</taxon>
        <taxon>Pseudomonadati</taxon>
        <taxon>Planctomycetota</taxon>
        <taxon>Planctomycetia</taxon>
        <taxon>Pirellulales</taxon>
        <taxon>Pirellulaceae</taxon>
        <taxon>Novipirellula</taxon>
    </lineage>
</organism>
<reference evidence="3 4" key="1">
    <citation type="submission" date="2019-02" db="EMBL/GenBank/DDBJ databases">
        <title>Deep-cultivation of Planctomycetes and their phenomic and genomic characterization uncovers novel biology.</title>
        <authorList>
            <person name="Wiegand S."/>
            <person name="Jogler M."/>
            <person name="Boedeker C."/>
            <person name="Pinto D."/>
            <person name="Vollmers J."/>
            <person name="Rivas-Marin E."/>
            <person name="Kohn T."/>
            <person name="Peeters S.H."/>
            <person name="Heuer A."/>
            <person name="Rast P."/>
            <person name="Oberbeckmann S."/>
            <person name="Bunk B."/>
            <person name="Jeske O."/>
            <person name="Meyerdierks A."/>
            <person name="Storesund J.E."/>
            <person name="Kallscheuer N."/>
            <person name="Luecker S."/>
            <person name="Lage O.M."/>
            <person name="Pohl T."/>
            <person name="Merkel B.J."/>
            <person name="Hornburger P."/>
            <person name="Mueller R.-W."/>
            <person name="Bruemmer F."/>
            <person name="Labrenz M."/>
            <person name="Spormann A.M."/>
            <person name="Op Den Camp H."/>
            <person name="Overmann J."/>
            <person name="Amann R."/>
            <person name="Jetten M.S.M."/>
            <person name="Mascher T."/>
            <person name="Medema M.H."/>
            <person name="Devos D.P."/>
            <person name="Kaster A.-K."/>
            <person name="Ovreas L."/>
            <person name="Rohde M."/>
            <person name="Galperin M.Y."/>
            <person name="Jogler C."/>
        </authorList>
    </citation>
    <scope>NUCLEOTIDE SEQUENCE [LARGE SCALE GENOMIC DNA]</scope>
    <source>
        <strain evidence="3 4">Poly41</strain>
    </source>
</reference>
<keyword evidence="2" id="KW-1133">Transmembrane helix</keyword>
<evidence type="ECO:0000256" key="2">
    <source>
        <dbReference type="SAM" id="Phobius"/>
    </source>
</evidence>
<dbReference type="RefSeq" id="WP_146528777.1">
    <property type="nucleotide sequence ID" value="NZ_SJPV01000008.1"/>
</dbReference>
<gene>
    <name evidence="3" type="ORF">Poly41_45420</name>
</gene>
<keyword evidence="4" id="KW-1185">Reference proteome</keyword>
<dbReference type="SUPFAM" id="SSF48452">
    <property type="entry name" value="TPR-like"/>
    <property type="match status" value="1"/>
</dbReference>
<evidence type="ECO:0000256" key="1">
    <source>
        <dbReference type="SAM" id="MobiDB-lite"/>
    </source>
</evidence>
<evidence type="ECO:0000313" key="3">
    <source>
        <dbReference type="EMBL" id="TWU34394.1"/>
    </source>
</evidence>
<feature type="transmembrane region" description="Helical" evidence="2">
    <location>
        <begin position="26"/>
        <end position="47"/>
    </location>
</feature>
<dbReference type="OrthoDB" id="266806at2"/>
<protein>
    <recommendedName>
        <fullName evidence="5">Tetratricopeptide repeat protein</fullName>
    </recommendedName>
</protein>
<dbReference type="Proteomes" id="UP000319143">
    <property type="component" value="Unassembled WGS sequence"/>
</dbReference>
<comment type="caution">
    <text evidence="3">The sequence shown here is derived from an EMBL/GenBank/DDBJ whole genome shotgun (WGS) entry which is preliminary data.</text>
</comment>
<feature type="transmembrane region" description="Helical" evidence="2">
    <location>
        <begin position="53"/>
        <end position="71"/>
    </location>
</feature>
<dbReference type="InterPro" id="IPR011990">
    <property type="entry name" value="TPR-like_helical_dom_sf"/>
</dbReference>
<keyword evidence="2" id="KW-0472">Membrane</keyword>
<dbReference type="AlphaFoldDB" id="A0A5C6DEN9"/>
<sequence length="208" mass="23335">MGSSFYLSCLWPGLPEIWWRGRLKSLPLAVGFAIALNLFLITGWVFPRWISGGLFWMGSLVGLVVWGYYVVRGIRELPELIHPRQVSEEPDRFTEAHLAYLQADWRSCEKLLTGVLAIEPRDPPSLIMLSAVYRHQSRLADAETLLGEIGRLEVADAWWVEIATERRRLQRAIATKQEEQQGGVAAESGSSNEPVTAADMTEATKQVA</sequence>
<proteinExistence type="predicted"/>
<keyword evidence="2" id="KW-0812">Transmembrane</keyword>
<accession>A0A5C6DEN9</accession>
<evidence type="ECO:0000313" key="4">
    <source>
        <dbReference type="Proteomes" id="UP000319143"/>
    </source>
</evidence>
<evidence type="ECO:0008006" key="5">
    <source>
        <dbReference type="Google" id="ProtNLM"/>
    </source>
</evidence>
<name>A0A5C6DEN9_9BACT</name>
<feature type="region of interest" description="Disordered" evidence="1">
    <location>
        <begin position="176"/>
        <end position="208"/>
    </location>
</feature>